<dbReference type="InterPro" id="IPR052248">
    <property type="entry name" value="Arf-GAP_FG-repeat_protein"/>
</dbReference>
<dbReference type="EMBL" id="CP012523">
    <property type="protein sequence ID" value="ALC39594.1"/>
    <property type="molecule type" value="Genomic_DNA"/>
</dbReference>
<protein>
    <submittedName>
        <fullName evidence="6">Drongo</fullName>
    </submittedName>
</protein>
<dbReference type="Gene3D" id="1.10.220.150">
    <property type="entry name" value="Arf GTPase activating protein"/>
    <property type="match status" value="1"/>
</dbReference>
<evidence type="ECO:0000256" key="3">
    <source>
        <dbReference type="ARBA" id="ARBA00022771"/>
    </source>
</evidence>
<evidence type="ECO:0000256" key="4">
    <source>
        <dbReference type="ARBA" id="ARBA00022833"/>
    </source>
</evidence>
<feature type="region of interest" description="Disordered" evidence="5">
    <location>
        <begin position="182"/>
        <end position="206"/>
    </location>
</feature>
<dbReference type="STRING" id="30019.A0A0M5J1R3"/>
<feature type="compositionally biased region" description="Polar residues" evidence="5">
    <location>
        <begin position="182"/>
        <end position="192"/>
    </location>
</feature>
<sequence length="412" mass="44753">MATFTQEEVDFLKAHGNESSAKTWLGLWDPKRAAPQQDQRELMIDKYERKRYYLEPASPLKSLTNAVNLKSYTSNGIHLTPPAAQRTAANGLHKTTPPQSNSNSNSNTVTASMAISRPQHSQHSTADAFNMPGLNLSSLNSAGSTSTGALSDTSSCASNGFAGESDFVADFGAANIFDATSARNAASPQSSSYEDEPIDTNSKTDTDTVTDTICQLSYNPFVTWPTAQQKQSQSSVKAPSEDRYAALKDLDEQLRELKASETVSTDLSAAQLNGNGNGNTDPFNYNNNTVNPFKSQQQQQQQQQQQPTQQPQLLNGSRQVVNPFQANNNQQQQQKNLYGQLTLIPNGYHHHQQQQQQQQEHQLGAGANFYNFNNNGFAVSQGLPNGCGFGSIMQPAPVMAGGMSGAYNNPFA</sequence>
<keyword evidence="3" id="KW-0863">Zinc-finger</keyword>
<proteinExistence type="predicted"/>
<dbReference type="GO" id="GO:0005737">
    <property type="term" value="C:cytoplasm"/>
    <property type="evidence" value="ECO:0007669"/>
    <property type="project" value="TreeGrafter"/>
</dbReference>
<reference evidence="6 7" key="1">
    <citation type="submission" date="2015-08" db="EMBL/GenBank/DDBJ databases">
        <title>Ancestral chromatin configuration constrains chromatin evolution on differentiating sex chromosomes in Drosophila.</title>
        <authorList>
            <person name="Zhou Q."/>
            <person name="Bachtrog D."/>
        </authorList>
    </citation>
    <scope>NUCLEOTIDE SEQUENCE [LARGE SCALE GENOMIC DNA]</scope>
    <source>
        <tissue evidence="6">Whole larvae</tissue>
    </source>
</reference>
<gene>
    <name evidence="6" type="ORF">Dbus_chr2Lg1679</name>
</gene>
<evidence type="ECO:0000256" key="2">
    <source>
        <dbReference type="ARBA" id="ARBA00022737"/>
    </source>
</evidence>
<dbReference type="GO" id="GO:0016020">
    <property type="term" value="C:membrane"/>
    <property type="evidence" value="ECO:0007669"/>
    <property type="project" value="TreeGrafter"/>
</dbReference>
<keyword evidence="2" id="KW-0677">Repeat</keyword>
<evidence type="ECO:0000256" key="5">
    <source>
        <dbReference type="SAM" id="MobiDB-lite"/>
    </source>
</evidence>
<keyword evidence="1" id="KW-0479">Metal-binding</keyword>
<name>A0A0M5J1R3_DROBS</name>
<evidence type="ECO:0000313" key="7">
    <source>
        <dbReference type="Proteomes" id="UP000494163"/>
    </source>
</evidence>
<organism evidence="6 7">
    <name type="scientific">Drosophila busckii</name>
    <name type="common">Fruit fly</name>
    <dbReference type="NCBI Taxonomy" id="30019"/>
    <lineage>
        <taxon>Eukaryota</taxon>
        <taxon>Metazoa</taxon>
        <taxon>Ecdysozoa</taxon>
        <taxon>Arthropoda</taxon>
        <taxon>Hexapoda</taxon>
        <taxon>Insecta</taxon>
        <taxon>Pterygota</taxon>
        <taxon>Neoptera</taxon>
        <taxon>Endopterygota</taxon>
        <taxon>Diptera</taxon>
        <taxon>Brachycera</taxon>
        <taxon>Muscomorpha</taxon>
        <taxon>Ephydroidea</taxon>
        <taxon>Drosophilidae</taxon>
        <taxon>Drosophila</taxon>
    </lineage>
</organism>
<dbReference type="OMA" id="FLRTHGN"/>
<feature type="compositionally biased region" description="Polar residues" evidence="5">
    <location>
        <begin position="265"/>
        <end position="295"/>
    </location>
</feature>
<feature type="compositionally biased region" description="Low complexity" evidence="5">
    <location>
        <begin position="296"/>
        <end position="312"/>
    </location>
</feature>
<dbReference type="Proteomes" id="UP000494163">
    <property type="component" value="Chromosome 2L"/>
</dbReference>
<dbReference type="GO" id="GO:0008270">
    <property type="term" value="F:zinc ion binding"/>
    <property type="evidence" value="ECO:0007669"/>
    <property type="project" value="UniProtKB-KW"/>
</dbReference>
<dbReference type="OrthoDB" id="6036at2759"/>
<keyword evidence="4" id="KW-0862">Zinc</keyword>
<feature type="non-terminal residue" evidence="6">
    <location>
        <position position="412"/>
    </location>
</feature>
<feature type="region of interest" description="Disordered" evidence="5">
    <location>
        <begin position="265"/>
        <end position="312"/>
    </location>
</feature>
<evidence type="ECO:0000313" key="6">
    <source>
        <dbReference type="EMBL" id="ALC39594.1"/>
    </source>
</evidence>
<dbReference type="PANTHER" id="PTHR46134">
    <property type="entry name" value="DRONGO, ISOFORM F"/>
    <property type="match status" value="1"/>
</dbReference>
<dbReference type="InterPro" id="IPR038508">
    <property type="entry name" value="ArfGAP_dom_sf"/>
</dbReference>
<accession>A0A0M5J1R3</accession>
<dbReference type="PANTHER" id="PTHR46134:SF3">
    <property type="entry name" value="ARFGAP WITH FG REPEATS 1"/>
    <property type="match status" value="1"/>
</dbReference>
<keyword evidence="7" id="KW-1185">Reference proteome</keyword>
<dbReference type="AlphaFoldDB" id="A0A0M5J1R3"/>
<evidence type="ECO:0000256" key="1">
    <source>
        <dbReference type="ARBA" id="ARBA00022723"/>
    </source>
</evidence>